<dbReference type="PANTHER" id="PTHR43394">
    <property type="entry name" value="ATP-DEPENDENT PERMEASE MDL1, MITOCHONDRIAL"/>
    <property type="match status" value="1"/>
</dbReference>
<evidence type="ECO:0000256" key="5">
    <source>
        <dbReference type="ARBA" id="ARBA00022989"/>
    </source>
</evidence>
<dbReference type="GO" id="GO:0005524">
    <property type="term" value="F:ATP binding"/>
    <property type="evidence" value="ECO:0007669"/>
    <property type="project" value="UniProtKB-KW"/>
</dbReference>
<evidence type="ECO:0000256" key="2">
    <source>
        <dbReference type="ARBA" id="ARBA00022692"/>
    </source>
</evidence>
<comment type="subcellular location">
    <subcellularLocation>
        <location evidence="1">Cell membrane</location>
        <topology evidence="1">Multi-pass membrane protein</topology>
    </subcellularLocation>
</comment>
<name>A0A3P1WR68_9ACTN</name>
<keyword evidence="5 7" id="KW-1133">Transmembrane helix</keyword>
<keyword evidence="6 7" id="KW-0472">Membrane</keyword>
<dbReference type="InterPro" id="IPR011527">
    <property type="entry name" value="ABC1_TM_dom"/>
</dbReference>
<dbReference type="InterPro" id="IPR039421">
    <property type="entry name" value="Type_1_exporter"/>
</dbReference>
<gene>
    <name evidence="10" type="ORF">EII35_12630</name>
</gene>
<feature type="domain" description="ABC transporter" evidence="8">
    <location>
        <begin position="341"/>
        <end position="569"/>
    </location>
</feature>
<dbReference type="Pfam" id="PF00664">
    <property type="entry name" value="ABC_membrane"/>
    <property type="match status" value="1"/>
</dbReference>
<evidence type="ECO:0000259" key="8">
    <source>
        <dbReference type="PROSITE" id="PS50893"/>
    </source>
</evidence>
<proteinExistence type="predicted"/>
<dbReference type="InterPro" id="IPR036640">
    <property type="entry name" value="ABC1_TM_sf"/>
</dbReference>
<dbReference type="Gene3D" id="1.20.1560.10">
    <property type="entry name" value="ABC transporter type 1, transmembrane domain"/>
    <property type="match status" value="1"/>
</dbReference>
<keyword evidence="3" id="KW-0547">Nucleotide-binding</keyword>
<dbReference type="AlphaFoldDB" id="A0A3P1WR68"/>
<evidence type="ECO:0000259" key="9">
    <source>
        <dbReference type="PROSITE" id="PS50929"/>
    </source>
</evidence>
<dbReference type="SUPFAM" id="SSF52540">
    <property type="entry name" value="P-loop containing nucleoside triphosphate hydrolases"/>
    <property type="match status" value="1"/>
</dbReference>
<dbReference type="SUPFAM" id="SSF90123">
    <property type="entry name" value="ABC transporter transmembrane region"/>
    <property type="match status" value="1"/>
</dbReference>
<feature type="domain" description="ABC transmembrane type-1" evidence="9">
    <location>
        <begin position="31"/>
        <end position="313"/>
    </location>
</feature>
<dbReference type="GO" id="GO:0016887">
    <property type="term" value="F:ATP hydrolysis activity"/>
    <property type="evidence" value="ECO:0007669"/>
    <property type="project" value="InterPro"/>
</dbReference>
<dbReference type="SMART" id="SM00382">
    <property type="entry name" value="AAA"/>
    <property type="match status" value="1"/>
</dbReference>
<dbReference type="Proteomes" id="UP000280935">
    <property type="component" value="Unassembled WGS sequence"/>
</dbReference>
<protein>
    <submittedName>
        <fullName evidence="10">ABC transporter ATP-binding protein</fullName>
    </submittedName>
</protein>
<dbReference type="PROSITE" id="PS50929">
    <property type="entry name" value="ABC_TM1F"/>
    <property type="match status" value="1"/>
</dbReference>
<keyword evidence="2 7" id="KW-0812">Transmembrane</keyword>
<dbReference type="PANTHER" id="PTHR43394:SF1">
    <property type="entry name" value="ATP-BINDING CASSETTE SUB-FAMILY B MEMBER 10, MITOCHONDRIAL"/>
    <property type="match status" value="1"/>
</dbReference>
<sequence>MPDSTTLPVATPQAVRRALAKVLVREKRVLVGILALYLVAAAGGVAIPVALGFIIDGIASGWGSSDVDLLCAALVAGIMVQLVASRHGLRMSDRYGERAAAQLRETTLERALHLPLGLIEQAGLGDVTTRTTGDVAAVAHVLRHTGPTVVAALIELLALLMAAFVVSPILAPLLLIMVVPLTWAGRVYTRSANPAFARERRAMAEIAETVSASEAGARTIAAHGLSATRERIGSAAIGEHRRGLARIVDLQTWFLPTLDLAHIVPVVAVLVGGGLWSLSSGVGVGPVVACAMIAYRVAGPVERVMYSLSDIQSASAAMARIEGLGTVPVETRTKRTEHSRITLHDVQFGYGTGPVVLSVRELDIPPRSRVVVVGRSGSGKSTLARLIAGIESAREGSVLIGGVAAETLELDCLRSRVALMTQEAHAFDASLRDNLTMRHPVPDTELLRALERVGADWATDLDAVVGGDGPHLTAAQKQELSLARALVANPDVVIFDESFSALDALGKENPEAGVFDLMPDSTVLVIAHQLDMVSSVTRIIMMDEGRIVQDGTHAHLLATEGPYAHLWRSWQAEPDPG</sequence>
<dbReference type="GO" id="GO:0005886">
    <property type="term" value="C:plasma membrane"/>
    <property type="evidence" value="ECO:0007669"/>
    <property type="project" value="UniProtKB-SubCell"/>
</dbReference>
<dbReference type="InterPro" id="IPR003593">
    <property type="entry name" value="AAA+_ATPase"/>
</dbReference>
<keyword evidence="4 10" id="KW-0067">ATP-binding</keyword>
<dbReference type="OrthoDB" id="9806127at2"/>
<dbReference type="GO" id="GO:0015421">
    <property type="term" value="F:ABC-type oligopeptide transporter activity"/>
    <property type="evidence" value="ECO:0007669"/>
    <property type="project" value="TreeGrafter"/>
</dbReference>
<dbReference type="RefSeq" id="WP_125228827.1">
    <property type="nucleotide sequence ID" value="NZ_RQYT01000039.1"/>
</dbReference>
<dbReference type="InterPro" id="IPR027417">
    <property type="entry name" value="P-loop_NTPase"/>
</dbReference>
<comment type="caution">
    <text evidence="10">The sequence shown here is derived from an EMBL/GenBank/DDBJ whole genome shotgun (WGS) entry which is preliminary data.</text>
</comment>
<evidence type="ECO:0000256" key="3">
    <source>
        <dbReference type="ARBA" id="ARBA00022741"/>
    </source>
</evidence>
<dbReference type="EMBL" id="RQYT01000039">
    <property type="protein sequence ID" value="RRD48456.1"/>
    <property type="molecule type" value="Genomic_DNA"/>
</dbReference>
<evidence type="ECO:0000256" key="6">
    <source>
        <dbReference type="ARBA" id="ARBA00023136"/>
    </source>
</evidence>
<evidence type="ECO:0000313" key="11">
    <source>
        <dbReference type="Proteomes" id="UP000280935"/>
    </source>
</evidence>
<evidence type="ECO:0000256" key="1">
    <source>
        <dbReference type="ARBA" id="ARBA00004651"/>
    </source>
</evidence>
<dbReference type="InterPro" id="IPR003439">
    <property type="entry name" value="ABC_transporter-like_ATP-bd"/>
</dbReference>
<dbReference type="Pfam" id="PF00005">
    <property type="entry name" value="ABC_tran"/>
    <property type="match status" value="1"/>
</dbReference>
<feature type="transmembrane region" description="Helical" evidence="7">
    <location>
        <begin position="29"/>
        <end position="55"/>
    </location>
</feature>
<dbReference type="Gene3D" id="3.40.50.300">
    <property type="entry name" value="P-loop containing nucleotide triphosphate hydrolases"/>
    <property type="match status" value="1"/>
</dbReference>
<evidence type="ECO:0000313" key="10">
    <source>
        <dbReference type="EMBL" id="RRD48456.1"/>
    </source>
</evidence>
<evidence type="ECO:0000256" key="4">
    <source>
        <dbReference type="ARBA" id="ARBA00022840"/>
    </source>
</evidence>
<accession>A0A3P1WR68</accession>
<feature type="transmembrane region" description="Helical" evidence="7">
    <location>
        <begin position="67"/>
        <end position="84"/>
    </location>
</feature>
<evidence type="ECO:0000256" key="7">
    <source>
        <dbReference type="SAM" id="Phobius"/>
    </source>
</evidence>
<dbReference type="PROSITE" id="PS50893">
    <property type="entry name" value="ABC_TRANSPORTER_2"/>
    <property type="match status" value="1"/>
</dbReference>
<reference evidence="10 11" key="1">
    <citation type="submission" date="2018-11" db="EMBL/GenBank/DDBJ databases">
        <title>Genomes From Bacteria Associated with the Canine Oral Cavity: a Test Case for Automated Genome-Based Taxonomic Assignment.</title>
        <authorList>
            <person name="Coil D.A."/>
            <person name="Jospin G."/>
            <person name="Darling A.E."/>
            <person name="Wallis C."/>
            <person name="Davis I.J."/>
            <person name="Harris S."/>
            <person name="Eisen J.A."/>
            <person name="Holcombe L.J."/>
            <person name="O'Flynn C."/>
        </authorList>
    </citation>
    <scope>NUCLEOTIDE SEQUENCE [LARGE SCALE GENOMIC DNA]</scope>
    <source>
        <strain evidence="10 11">OH2822_COT-296</strain>
    </source>
</reference>
<organism evidence="10 11">
    <name type="scientific">Arachnia propionica</name>
    <dbReference type="NCBI Taxonomy" id="1750"/>
    <lineage>
        <taxon>Bacteria</taxon>
        <taxon>Bacillati</taxon>
        <taxon>Actinomycetota</taxon>
        <taxon>Actinomycetes</taxon>
        <taxon>Propionibacteriales</taxon>
        <taxon>Propionibacteriaceae</taxon>
        <taxon>Arachnia</taxon>
    </lineage>
</organism>
<dbReference type="CDD" id="cd07346">
    <property type="entry name" value="ABC_6TM_exporters"/>
    <property type="match status" value="1"/>
</dbReference>
<feature type="transmembrane region" description="Helical" evidence="7">
    <location>
        <begin position="156"/>
        <end position="183"/>
    </location>
</feature>